<dbReference type="OrthoDB" id="2660939at2"/>
<name>A0A429XE18_SIMTE</name>
<dbReference type="Proteomes" id="UP000680670">
    <property type="component" value="Unassembled WGS sequence"/>
</dbReference>
<organism evidence="2 3">
    <name type="scientific">Siminovitchia terrae</name>
    <name type="common">Bacillus terrae</name>
    <dbReference type="NCBI Taxonomy" id="1914933"/>
    <lineage>
        <taxon>Bacteria</taxon>
        <taxon>Bacillati</taxon>
        <taxon>Bacillota</taxon>
        <taxon>Bacilli</taxon>
        <taxon>Bacillales</taxon>
        <taxon>Bacillaceae</taxon>
        <taxon>Siminovitchia</taxon>
    </lineage>
</organism>
<dbReference type="InterPro" id="IPR022121">
    <property type="entry name" value="Peptidase_M73_camelysin"/>
</dbReference>
<reference evidence="2 3" key="1">
    <citation type="submission" date="2018-12" db="EMBL/GenBank/DDBJ databases">
        <authorList>
            <person name="Sun L."/>
            <person name="Chen Z."/>
        </authorList>
    </citation>
    <scope>NUCLEOTIDE SEQUENCE [LARGE SCALE GENOMIC DNA]</scope>
    <source>
        <strain evidence="2 3">LMG 29736</strain>
    </source>
</reference>
<dbReference type="InterPro" id="IPR023833">
    <property type="entry name" value="Signal_pept_SipW-depend-type"/>
</dbReference>
<reference evidence="1 4" key="2">
    <citation type="submission" date="2021-03" db="EMBL/GenBank/DDBJ databases">
        <title>Antimicrobial resistance genes in bacteria isolated from Japanese honey, and their potential for conferring macrolide and lincosamide resistance in the American foulbrood pathogen Paenibacillus larvae.</title>
        <authorList>
            <person name="Okamoto M."/>
            <person name="Kumagai M."/>
            <person name="Kanamori H."/>
            <person name="Takamatsu D."/>
        </authorList>
    </citation>
    <scope>NUCLEOTIDE SEQUENCE [LARGE SCALE GENOMIC DNA]</scope>
    <source>
        <strain evidence="1 4">J6TS1</strain>
    </source>
</reference>
<dbReference type="Proteomes" id="UP000287296">
    <property type="component" value="Unassembled WGS sequence"/>
</dbReference>
<dbReference type="EMBL" id="QYTW02000001">
    <property type="protein sequence ID" value="RST61602.1"/>
    <property type="molecule type" value="Genomic_DNA"/>
</dbReference>
<dbReference type="AlphaFoldDB" id="A0A429XE18"/>
<keyword evidence="4" id="KW-1185">Reference proteome</keyword>
<protein>
    <submittedName>
        <fullName evidence="2">Cell division protein FtsN</fullName>
    </submittedName>
</protein>
<evidence type="ECO:0000313" key="3">
    <source>
        <dbReference type="Proteomes" id="UP000287296"/>
    </source>
</evidence>
<keyword evidence="2" id="KW-0131">Cell cycle</keyword>
<keyword evidence="2" id="KW-0132">Cell division</keyword>
<evidence type="ECO:0000313" key="1">
    <source>
        <dbReference type="EMBL" id="GIN97244.1"/>
    </source>
</evidence>
<gene>
    <name evidence="2" type="ORF">D5F11_001630</name>
    <name evidence="1" type="ORF">J6TS1_31140</name>
</gene>
<evidence type="ECO:0000313" key="4">
    <source>
        <dbReference type="Proteomes" id="UP000680670"/>
    </source>
</evidence>
<evidence type="ECO:0000313" key="2">
    <source>
        <dbReference type="EMBL" id="RST61602.1"/>
    </source>
</evidence>
<comment type="caution">
    <text evidence="2">The sequence shown here is derived from an EMBL/GenBank/DDBJ whole genome shotgun (WGS) entry which is preliminary data.</text>
</comment>
<proteinExistence type="predicted"/>
<dbReference type="NCBIfam" id="TIGR04088">
    <property type="entry name" value="cognate_SipW"/>
    <property type="match status" value="1"/>
</dbReference>
<sequence length="194" mass="21199">MVHMMKGFRVGLMSILLGIALLSGGTYAYFSDNKVSDNTFASGTLDLSVNPNTLINVKNMKPGDSFLRSFTLKNNGSLDISKVMIETNYTVVDAKGDNTEDFGEHISVEFLLNMDKQNQPIYKTTLASLKNMSPDAVAKNITIPAIGKGGLPSGASDRLVVKFSFIDNGEDQNQFQGDALNLEWKFVAIQAFDE</sequence>
<dbReference type="GO" id="GO:0051301">
    <property type="term" value="P:cell division"/>
    <property type="evidence" value="ECO:0007669"/>
    <property type="project" value="UniProtKB-KW"/>
</dbReference>
<dbReference type="Pfam" id="PF12389">
    <property type="entry name" value="Peptidase_M73"/>
    <property type="match status" value="1"/>
</dbReference>
<accession>A0A429XE18</accession>
<dbReference type="EMBL" id="BORJ01000008">
    <property type="protein sequence ID" value="GIN97244.1"/>
    <property type="molecule type" value="Genomic_DNA"/>
</dbReference>
<dbReference type="RefSeq" id="WP_120115803.1">
    <property type="nucleotide sequence ID" value="NZ_BORI01000004.1"/>
</dbReference>